<name>A0A9W8DV90_9FUNG</name>
<accession>A0A9W8DV90</accession>
<sequence length="612" mass="67922">MISSSSPAHDSFRRLENSQKHHKCTENLPAKTSLSSSSNVTSENRPPVLPASIWRGKVIIDNGLATSINVMKLSTHNTPPDINWAKLFPGKIIAKGTCDYNRTLDYMLDVYYEACFDIAGFTLDFDKTSGASFSEYQHVVSFLHDRKKVVTIDVPDSYGIKNFFIFPQQANTPWQEFFEIMQPEDPRVCGARASRPLLFGFIAFRNRKSNRHSGPGKKARPPSPMHSVNNKNSDKAGDDDQVSELPVDDSTISDKGKKRVHWSNVLTRSCRIPDWYFTATGKTRCIESDDDESDDEPKSSPSNTTGDDVSVSMSSVERGLKSALAIASDDVEDSCTDHTSTSATPVHDALVNSKPLLCKVQSVPVLENVQPENGSKVVPSFEKRPLEEQLNQRDINQAQALDIIMDSFVSESGCAKHFPDMDQLVTLSPQHLTILDTIVKFFPPIDIPKFLSKVRPHLLTKLLEHSKAIHRSLYAPQNNGQSCAKKVAVTEPTSEYPINAQRPSPIESKISPKPKEPKPLPLNELQAPKTPIPAPQNLSQGDKQHKVILSSKTNQHKKTPSLPEKRKTDLPARVSGSKKRRLSSVSAKVPAWAQHVESFVASYAEKDTTEPL</sequence>
<dbReference type="Proteomes" id="UP001150538">
    <property type="component" value="Unassembled WGS sequence"/>
</dbReference>
<keyword evidence="3" id="KW-1185">Reference proteome</keyword>
<evidence type="ECO:0000313" key="3">
    <source>
        <dbReference type="Proteomes" id="UP001150538"/>
    </source>
</evidence>
<organism evidence="2 3">
    <name type="scientific">Mycoemilia scoparia</name>
    <dbReference type="NCBI Taxonomy" id="417184"/>
    <lineage>
        <taxon>Eukaryota</taxon>
        <taxon>Fungi</taxon>
        <taxon>Fungi incertae sedis</taxon>
        <taxon>Zoopagomycota</taxon>
        <taxon>Kickxellomycotina</taxon>
        <taxon>Kickxellomycetes</taxon>
        <taxon>Kickxellales</taxon>
        <taxon>Kickxellaceae</taxon>
        <taxon>Mycoemilia</taxon>
    </lineage>
</organism>
<gene>
    <name evidence="2" type="ORF">H4219_001834</name>
</gene>
<feature type="compositionally biased region" description="Basic residues" evidence="1">
    <location>
        <begin position="208"/>
        <end position="220"/>
    </location>
</feature>
<feature type="compositionally biased region" description="Basic and acidic residues" evidence="1">
    <location>
        <begin position="10"/>
        <end position="19"/>
    </location>
</feature>
<evidence type="ECO:0000256" key="1">
    <source>
        <dbReference type="SAM" id="MobiDB-lite"/>
    </source>
</evidence>
<feature type="region of interest" description="Disordered" evidence="1">
    <location>
        <begin position="1"/>
        <end position="45"/>
    </location>
</feature>
<reference evidence="2" key="1">
    <citation type="submission" date="2022-07" db="EMBL/GenBank/DDBJ databases">
        <title>Phylogenomic reconstructions and comparative analyses of Kickxellomycotina fungi.</title>
        <authorList>
            <person name="Reynolds N.K."/>
            <person name="Stajich J.E."/>
            <person name="Barry K."/>
            <person name="Grigoriev I.V."/>
            <person name="Crous P."/>
            <person name="Smith M.E."/>
        </authorList>
    </citation>
    <scope>NUCLEOTIDE SEQUENCE</scope>
    <source>
        <strain evidence="2">NBRC 100468</strain>
    </source>
</reference>
<dbReference type="AlphaFoldDB" id="A0A9W8DV90"/>
<evidence type="ECO:0000313" key="2">
    <source>
        <dbReference type="EMBL" id="KAJ1919693.1"/>
    </source>
</evidence>
<proteinExistence type="predicted"/>
<feature type="region of interest" description="Disordered" evidence="1">
    <location>
        <begin position="208"/>
        <end position="258"/>
    </location>
</feature>
<feature type="region of interest" description="Disordered" evidence="1">
    <location>
        <begin position="494"/>
        <end position="588"/>
    </location>
</feature>
<feature type="compositionally biased region" description="Polar residues" evidence="1">
    <location>
        <begin position="303"/>
        <end position="314"/>
    </location>
</feature>
<dbReference type="EMBL" id="JANBPU010000023">
    <property type="protein sequence ID" value="KAJ1919693.1"/>
    <property type="molecule type" value="Genomic_DNA"/>
</dbReference>
<protein>
    <submittedName>
        <fullName evidence="2">Uncharacterized protein</fullName>
    </submittedName>
</protein>
<comment type="caution">
    <text evidence="2">The sequence shown here is derived from an EMBL/GenBank/DDBJ whole genome shotgun (WGS) entry which is preliminary data.</text>
</comment>
<feature type="region of interest" description="Disordered" evidence="1">
    <location>
        <begin position="286"/>
        <end position="314"/>
    </location>
</feature>